<dbReference type="InterPro" id="IPR005149">
    <property type="entry name" value="Tscrpt_reg_PadR_N"/>
</dbReference>
<dbReference type="Proteomes" id="UP000217265">
    <property type="component" value="Chromosome"/>
</dbReference>
<organism evidence="2 3">
    <name type="scientific">Nibricoccus aquaticus</name>
    <dbReference type="NCBI Taxonomy" id="2576891"/>
    <lineage>
        <taxon>Bacteria</taxon>
        <taxon>Pseudomonadati</taxon>
        <taxon>Verrucomicrobiota</taxon>
        <taxon>Opitutia</taxon>
        <taxon>Opitutales</taxon>
        <taxon>Opitutaceae</taxon>
        <taxon>Nibricoccus</taxon>
    </lineage>
</organism>
<reference evidence="2 3" key="1">
    <citation type="submission" date="2017-09" db="EMBL/GenBank/DDBJ databases">
        <title>Complete genome sequence of Verrucomicrobial strain HZ-65, isolated from freshwater.</title>
        <authorList>
            <person name="Choi A."/>
        </authorList>
    </citation>
    <scope>NUCLEOTIDE SEQUENCE [LARGE SCALE GENOMIC DNA]</scope>
    <source>
        <strain evidence="2 3">HZ-65</strain>
    </source>
</reference>
<dbReference type="Pfam" id="PF03551">
    <property type="entry name" value="PadR"/>
    <property type="match status" value="1"/>
</dbReference>
<dbReference type="EMBL" id="CP023344">
    <property type="protein sequence ID" value="ATC63798.1"/>
    <property type="molecule type" value="Genomic_DNA"/>
</dbReference>
<dbReference type="RefSeq" id="WP_096055430.1">
    <property type="nucleotide sequence ID" value="NZ_CP023344.1"/>
</dbReference>
<proteinExistence type="predicted"/>
<dbReference type="InterPro" id="IPR036388">
    <property type="entry name" value="WH-like_DNA-bd_sf"/>
</dbReference>
<dbReference type="OrthoDB" id="9808017at2"/>
<evidence type="ECO:0000313" key="3">
    <source>
        <dbReference type="Proteomes" id="UP000217265"/>
    </source>
</evidence>
<dbReference type="AlphaFoldDB" id="A0A290QEP0"/>
<protein>
    <submittedName>
        <fullName evidence="2">PadR family transcriptional regulator</fullName>
    </submittedName>
</protein>
<dbReference type="KEGG" id="vbh:CMV30_07460"/>
<sequence length="108" mass="12162">MAKVEIIPGTLDMLILRVLNGGSTHGWGIAQRIHVLSSEVLKVEEGSLYPSLYRMEQKGWIDSEWGQSENNRRAKFYSLTKAGKKQLEAEKENWDQLVGAIKQVMSSA</sequence>
<keyword evidence="3" id="KW-1185">Reference proteome</keyword>
<evidence type="ECO:0000259" key="1">
    <source>
        <dbReference type="Pfam" id="PF03551"/>
    </source>
</evidence>
<gene>
    <name evidence="2" type="ORF">CMV30_07460</name>
</gene>
<dbReference type="Gene3D" id="1.10.10.10">
    <property type="entry name" value="Winged helix-like DNA-binding domain superfamily/Winged helix DNA-binding domain"/>
    <property type="match status" value="1"/>
</dbReference>
<accession>A0A290QEP0</accession>
<dbReference type="InterPro" id="IPR036390">
    <property type="entry name" value="WH_DNA-bd_sf"/>
</dbReference>
<evidence type="ECO:0000313" key="2">
    <source>
        <dbReference type="EMBL" id="ATC63798.1"/>
    </source>
</evidence>
<dbReference type="InterPro" id="IPR017799">
    <property type="entry name" value="Tscrpt_reg_PadR_acidobac-type"/>
</dbReference>
<dbReference type="InterPro" id="IPR052509">
    <property type="entry name" value="Metal_resp_DNA-bind_regulator"/>
</dbReference>
<dbReference type="PANTHER" id="PTHR33169">
    <property type="entry name" value="PADR-FAMILY TRANSCRIPTIONAL REGULATOR"/>
    <property type="match status" value="1"/>
</dbReference>
<feature type="domain" description="Transcription regulator PadR N-terminal" evidence="1">
    <location>
        <begin position="15"/>
        <end position="88"/>
    </location>
</feature>
<dbReference type="PANTHER" id="PTHR33169:SF14">
    <property type="entry name" value="TRANSCRIPTIONAL REGULATOR RV3488"/>
    <property type="match status" value="1"/>
</dbReference>
<name>A0A290QEP0_9BACT</name>
<dbReference type="SUPFAM" id="SSF46785">
    <property type="entry name" value="Winged helix' DNA-binding domain"/>
    <property type="match status" value="1"/>
</dbReference>
<dbReference type="NCBIfam" id="TIGR03433">
    <property type="entry name" value="padR_acidobact"/>
    <property type="match status" value="1"/>
</dbReference>